<evidence type="ECO:0000256" key="4">
    <source>
        <dbReference type="ARBA" id="ARBA00022989"/>
    </source>
</evidence>
<evidence type="ECO:0000313" key="8">
    <source>
        <dbReference type="Proteomes" id="UP000295367"/>
    </source>
</evidence>
<keyword evidence="3 6" id="KW-0812">Transmembrane</keyword>
<protein>
    <submittedName>
        <fullName evidence="7">ATP synthase protein I</fullName>
    </submittedName>
</protein>
<dbReference type="RefSeq" id="WP_124946818.1">
    <property type="nucleotide sequence ID" value="NZ_BHVT01000040.1"/>
</dbReference>
<dbReference type="Proteomes" id="UP000295367">
    <property type="component" value="Unassembled WGS sequence"/>
</dbReference>
<feature type="transmembrane region" description="Helical" evidence="6">
    <location>
        <begin position="7"/>
        <end position="27"/>
    </location>
</feature>
<gene>
    <name evidence="7" type="ORF">EDC63_12330</name>
</gene>
<evidence type="ECO:0000313" key="7">
    <source>
        <dbReference type="EMBL" id="TCV82228.1"/>
    </source>
</evidence>
<evidence type="ECO:0000256" key="3">
    <source>
        <dbReference type="ARBA" id="ARBA00022692"/>
    </source>
</evidence>
<evidence type="ECO:0000256" key="1">
    <source>
        <dbReference type="ARBA" id="ARBA00004651"/>
    </source>
</evidence>
<sequence>MPFITNWLVRAQIVVTSILFMVGYVTWNRMTAIAILFGSLVAMANVVILVWRMNQAEKRNLLEVQKNLHLFYRSSLERFIFVALLLASGMGSLGLNPIAVLVGFALGQLTLIVSQIMHGIKSN</sequence>
<dbReference type="AlphaFoldDB" id="A0A4R3XVJ5"/>
<evidence type="ECO:0000256" key="5">
    <source>
        <dbReference type="ARBA" id="ARBA00023136"/>
    </source>
</evidence>
<keyword evidence="2" id="KW-1003">Cell membrane</keyword>
<comment type="subcellular location">
    <subcellularLocation>
        <location evidence="1">Cell membrane</location>
        <topology evidence="1">Multi-pass membrane protein</topology>
    </subcellularLocation>
</comment>
<reference evidence="7 8" key="1">
    <citation type="submission" date="2019-03" db="EMBL/GenBank/DDBJ databases">
        <title>Genomic Encyclopedia of Type Strains, Phase IV (KMG-IV): sequencing the most valuable type-strain genomes for metagenomic binning, comparative biology and taxonomic classification.</title>
        <authorList>
            <person name="Goeker M."/>
        </authorList>
    </citation>
    <scope>NUCLEOTIDE SEQUENCE [LARGE SCALE GENOMIC DNA]</scope>
    <source>
        <strain evidence="7 8">DSM 100309</strain>
    </source>
</reference>
<keyword evidence="4 6" id="KW-1133">Transmembrane helix</keyword>
<evidence type="ECO:0000256" key="2">
    <source>
        <dbReference type="ARBA" id="ARBA00022475"/>
    </source>
</evidence>
<feature type="transmembrane region" description="Helical" evidence="6">
    <location>
        <begin position="75"/>
        <end position="92"/>
    </location>
</feature>
<feature type="transmembrane region" description="Helical" evidence="6">
    <location>
        <begin position="33"/>
        <end position="54"/>
    </location>
</feature>
<dbReference type="InterPro" id="IPR005598">
    <property type="entry name" value="ATP_synth_I"/>
</dbReference>
<accession>A0A4R3XVJ5</accession>
<dbReference type="EMBL" id="SMCO01000023">
    <property type="protein sequence ID" value="TCV82228.1"/>
    <property type="molecule type" value="Genomic_DNA"/>
</dbReference>
<proteinExistence type="predicted"/>
<evidence type="ECO:0000256" key="6">
    <source>
        <dbReference type="SAM" id="Phobius"/>
    </source>
</evidence>
<dbReference type="GO" id="GO:0005886">
    <property type="term" value="C:plasma membrane"/>
    <property type="evidence" value="ECO:0007669"/>
    <property type="project" value="UniProtKB-SubCell"/>
</dbReference>
<comment type="caution">
    <text evidence="7">The sequence shown here is derived from an EMBL/GenBank/DDBJ whole genome shotgun (WGS) entry which is preliminary data.</text>
</comment>
<keyword evidence="8" id="KW-1185">Reference proteome</keyword>
<keyword evidence="5 6" id="KW-0472">Membrane</keyword>
<name>A0A4R3XVJ5_9PROT</name>
<dbReference type="Pfam" id="PF03899">
    <property type="entry name" value="ATP-synt_I"/>
    <property type="match status" value="1"/>
</dbReference>
<organism evidence="7 8">
    <name type="scientific">Sulfurirhabdus autotrophica</name>
    <dbReference type="NCBI Taxonomy" id="1706046"/>
    <lineage>
        <taxon>Bacteria</taxon>
        <taxon>Pseudomonadati</taxon>
        <taxon>Pseudomonadota</taxon>
        <taxon>Betaproteobacteria</taxon>
        <taxon>Nitrosomonadales</taxon>
        <taxon>Sulfuricellaceae</taxon>
        <taxon>Sulfurirhabdus</taxon>
    </lineage>
</organism>